<dbReference type="EMBL" id="FNAJ01000015">
    <property type="protein sequence ID" value="SDE95607.1"/>
    <property type="molecule type" value="Genomic_DNA"/>
</dbReference>
<name>A0A511H9X9_9BACT</name>
<evidence type="ECO:0008006" key="5">
    <source>
        <dbReference type="Google" id="ProtNLM"/>
    </source>
</evidence>
<evidence type="ECO:0000313" key="2">
    <source>
        <dbReference type="EMBL" id="SDE95607.1"/>
    </source>
</evidence>
<dbReference type="Proteomes" id="UP000198717">
    <property type="component" value="Unassembled WGS sequence"/>
</dbReference>
<comment type="caution">
    <text evidence="1">The sequence shown here is derived from an EMBL/GenBank/DDBJ whole genome shotgun (WGS) entry which is preliminary data.</text>
</comment>
<evidence type="ECO:0000313" key="1">
    <source>
        <dbReference type="EMBL" id="GEL70285.1"/>
    </source>
</evidence>
<gene>
    <name evidence="1" type="ORF">MVI01_20690</name>
    <name evidence="2" type="ORF">SAMN04488504_115156</name>
</gene>
<reference evidence="1 4" key="2">
    <citation type="submission" date="2019-07" db="EMBL/GenBank/DDBJ databases">
        <title>Whole genome shotgun sequence of Myxococcus virescens NBRC 100334.</title>
        <authorList>
            <person name="Hosoyama A."/>
            <person name="Uohara A."/>
            <person name="Ohji S."/>
            <person name="Ichikawa N."/>
        </authorList>
    </citation>
    <scope>NUCLEOTIDE SEQUENCE [LARGE SCALE GENOMIC DNA]</scope>
    <source>
        <strain evidence="1 4">NBRC 100334</strain>
    </source>
</reference>
<protein>
    <recommendedName>
        <fullName evidence="5">Knr4/Smi1-like domain-containing protein</fullName>
    </recommendedName>
</protein>
<dbReference type="RefSeq" id="WP_244172171.1">
    <property type="nucleotide sequence ID" value="NZ_BJVY01000009.1"/>
</dbReference>
<proteinExistence type="predicted"/>
<reference evidence="2 3" key="1">
    <citation type="submission" date="2016-10" db="EMBL/GenBank/DDBJ databases">
        <authorList>
            <person name="Varghese N."/>
            <person name="Submissions S."/>
        </authorList>
    </citation>
    <scope>NUCLEOTIDE SEQUENCE [LARGE SCALE GENOMIC DNA]</scope>
    <source>
        <strain evidence="2 3">DSM 2260</strain>
    </source>
</reference>
<dbReference type="AlphaFoldDB" id="A0A511H9X9"/>
<dbReference type="EMBL" id="BJVY01000009">
    <property type="protein sequence ID" value="GEL70285.1"/>
    <property type="molecule type" value="Genomic_DNA"/>
</dbReference>
<sequence>MRVEEFRRALDKRSASRGLEVVFHPPASTEALQALSERLGGPLPFQVELFWRAHDGLVVREPALSVLPCSQWVPVGGFVHFATFDGQHRLGFDTRSRNNADQWDIVHVDTGDCVTLTMASFWSNKVFAWVDKRRPIWESRGAVPPCGAS</sequence>
<keyword evidence="3" id="KW-1185">Reference proteome</keyword>
<accession>A0A511H9X9</accession>
<dbReference type="Proteomes" id="UP000321224">
    <property type="component" value="Unassembled WGS sequence"/>
</dbReference>
<organism evidence="1 4">
    <name type="scientific">Myxococcus virescens</name>
    <dbReference type="NCBI Taxonomy" id="83456"/>
    <lineage>
        <taxon>Bacteria</taxon>
        <taxon>Pseudomonadati</taxon>
        <taxon>Myxococcota</taxon>
        <taxon>Myxococcia</taxon>
        <taxon>Myxococcales</taxon>
        <taxon>Cystobacterineae</taxon>
        <taxon>Myxococcaceae</taxon>
        <taxon>Myxococcus</taxon>
    </lineage>
</organism>
<evidence type="ECO:0000313" key="4">
    <source>
        <dbReference type="Proteomes" id="UP000321224"/>
    </source>
</evidence>
<evidence type="ECO:0000313" key="3">
    <source>
        <dbReference type="Proteomes" id="UP000198717"/>
    </source>
</evidence>